<feature type="region of interest" description="Disordered" evidence="1">
    <location>
        <begin position="342"/>
        <end position="473"/>
    </location>
</feature>
<dbReference type="GO" id="GO:0005085">
    <property type="term" value="F:guanyl-nucleotide exchange factor activity"/>
    <property type="evidence" value="ECO:0007669"/>
    <property type="project" value="InterPro"/>
</dbReference>
<feature type="compositionally biased region" description="Basic residues" evidence="1">
    <location>
        <begin position="598"/>
        <end position="609"/>
    </location>
</feature>
<feature type="compositionally biased region" description="Basic and acidic residues" evidence="1">
    <location>
        <begin position="510"/>
        <end position="519"/>
    </location>
</feature>
<feature type="region of interest" description="Disordered" evidence="1">
    <location>
        <begin position="1"/>
        <end position="24"/>
    </location>
</feature>
<name>A0AAD7K5J5_9AGAR</name>
<dbReference type="SMART" id="SM00233">
    <property type="entry name" value="PH"/>
    <property type="match status" value="1"/>
</dbReference>
<dbReference type="SUPFAM" id="SSF50729">
    <property type="entry name" value="PH domain-like"/>
    <property type="match status" value="1"/>
</dbReference>
<dbReference type="EMBL" id="JARKIB010000008">
    <property type="protein sequence ID" value="KAJ7777124.1"/>
    <property type="molecule type" value="Genomic_DNA"/>
</dbReference>
<organism evidence="4 5">
    <name type="scientific">Mycena metata</name>
    <dbReference type="NCBI Taxonomy" id="1033252"/>
    <lineage>
        <taxon>Eukaryota</taxon>
        <taxon>Fungi</taxon>
        <taxon>Dikarya</taxon>
        <taxon>Basidiomycota</taxon>
        <taxon>Agaricomycotina</taxon>
        <taxon>Agaricomycetes</taxon>
        <taxon>Agaricomycetidae</taxon>
        <taxon>Agaricales</taxon>
        <taxon>Marasmiineae</taxon>
        <taxon>Mycenaceae</taxon>
        <taxon>Mycena</taxon>
    </lineage>
</organism>
<dbReference type="Proteomes" id="UP001215598">
    <property type="component" value="Unassembled WGS sequence"/>
</dbReference>
<evidence type="ECO:0000259" key="3">
    <source>
        <dbReference type="PROSITE" id="PS50010"/>
    </source>
</evidence>
<dbReference type="InterPro" id="IPR000219">
    <property type="entry name" value="DH_dom"/>
</dbReference>
<feature type="domain" description="PH" evidence="2">
    <location>
        <begin position="298"/>
        <end position="550"/>
    </location>
</feature>
<dbReference type="PANTHER" id="PTHR12673">
    <property type="entry name" value="FACIOGENITAL DYSPLASIA PROTEIN"/>
    <property type="match status" value="1"/>
</dbReference>
<dbReference type="AlphaFoldDB" id="A0AAD7K5J5"/>
<dbReference type="SUPFAM" id="SSF48065">
    <property type="entry name" value="DBL homology domain (DH-domain)"/>
    <property type="match status" value="1"/>
</dbReference>
<evidence type="ECO:0000259" key="2">
    <source>
        <dbReference type="PROSITE" id="PS50003"/>
    </source>
</evidence>
<keyword evidence="5" id="KW-1185">Reference proteome</keyword>
<feature type="compositionally biased region" description="Gly residues" evidence="1">
    <location>
        <begin position="457"/>
        <end position="467"/>
    </location>
</feature>
<reference evidence="4" key="1">
    <citation type="submission" date="2023-03" db="EMBL/GenBank/DDBJ databases">
        <title>Massive genome expansion in bonnet fungi (Mycena s.s.) driven by repeated elements and novel gene families across ecological guilds.</title>
        <authorList>
            <consortium name="Lawrence Berkeley National Laboratory"/>
            <person name="Harder C.B."/>
            <person name="Miyauchi S."/>
            <person name="Viragh M."/>
            <person name="Kuo A."/>
            <person name="Thoen E."/>
            <person name="Andreopoulos B."/>
            <person name="Lu D."/>
            <person name="Skrede I."/>
            <person name="Drula E."/>
            <person name="Henrissat B."/>
            <person name="Morin E."/>
            <person name="Kohler A."/>
            <person name="Barry K."/>
            <person name="LaButti K."/>
            <person name="Morin E."/>
            <person name="Salamov A."/>
            <person name="Lipzen A."/>
            <person name="Mereny Z."/>
            <person name="Hegedus B."/>
            <person name="Baldrian P."/>
            <person name="Stursova M."/>
            <person name="Weitz H."/>
            <person name="Taylor A."/>
            <person name="Grigoriev I.V."/>
            <person name="Nagy L.G."/>
            <person name="Martin F."/>
            <person name="Kauserud H."/>
        </authorList>
    </citation>
    <scope>NUCLEOTIDE SEQUENCE</scope>
    <source>
        <strain evidence="4">CBHHK182m</strain>
    </source>
</reference>
<feature type="compositionally biased region" description="Pro residues" evidence="1">
    <location>
        <begin position="12"/>
        <end position="24"/>
    </location>
</feature>
<dbReference type="InterPro" id="IPR035899">
    <property type="entry name" value="DBL_dom_sf"/>
</dbReference>
<dbReference type="Gene3D" id="1.20.900.10">
    <property type="entry name" value="Dbl homology (DH) domain"/>
    <property type="match status" value="1"/>
</dbReference>
<dbReference type="Gene3D" id="2.30.29.30">
    <property type="entry name" value="Pleckstrin-homology domain (PH domain)/Phosphotyrosine-binding domain (PTB)"/>
    <property type="match status" value="2"/>
</dbReference>
<dbReference type="Pfam" id="PF00621">
    <property type="entry name" value="RhoGEF"/>
    <property type="match status" value="1"/>
</dbReference>
<feature type="region of interest" description="Disordered" evidence="1">
    <location>
        <begin position="494"/>
        <end position="519"/>
    </location>
</feature>
<dbReference type="InterPro" id="IPR011993">
    <property type="entry name" value="PH-like_dom_sf"/>
</dbReference>
<accession>A0AAD7K5J5</accession>
<dbReference type="InterPro" id="IPR051092">
    <property type="entry name" value="FYVE_RhoGEF_PH"/>
</dbReference>
<evidence type="ECO:0000313" key="4">
    <source>
        <dbReference type="EMBL" id="KAJ7777124.1"/>
    </source>
</evidence>
<protein>
    <submittedName>
        <fullName evidence="4">Dbl homology domain-containing protein</fullName>
    </submittedName>
</protein>
<dbReference type="CDD" id="cd00160">
    <property type="entry name" value="RhoGEF"/>
    <property type="match status" value="1"/>
</dbReference>
<dbReference type="SMART" id="SM00325">
    <property type="entry name" value="RhoGEF"/>
    <property type="match status" value="1"/>
</dbReference>
<evidence type="ECO:0000256" key="1">
    <source>
        <dbReference type="SAM" id="MobiDB-lite"/>
    </source>
</evidence>
<feature type="domain" description="DH" evidence="3">
    <location>
        <begin position="74"/>
        <end position="268"/>
    </location>
</feature>
<evidence type="ECO:0000313" key="5">
    <source>
        <dbReference type="Proteomes" id="UP001215598"/>
    </source>
</evidence>
<dbReference type="PROSITE" id="PS50003">
    <property type="entry name" value="PH_DOMAIN"/>
    <property type="match status" value="1"/>
</dbReference>
<proteinExistence type="predicted"/>
<feature type="compositionally biased region" description="Low complexity" evidence="1">
    <location>
        <begin position="390"/>
        <end position="423"/>
    </location>
</feature>
<comment type="caution">
    <text evidence="4">The sequence shown here is derived from an EMBL/GenBank/DDBJ whole genome shotgun (WGS) entry which is preliminary data.</text>
</comment>
<dbReference type="InterPro" id="IPR001849">
    <property type="entry name" value="PH_domain"/>
</dbReference>
<dbReference type="PROSITE" id="PS50010">
    <property type="entry name" value="DH_2"/>
    <property type="match status" value="1"/>
</dbReference>
<dbReference type="GO" id="GO:0005737">
    <property type="term" value="C:cytoplasm"/>
    <property type="evidence" value="ECO:0007669"/>
    <property type="project" value="TreeGrafter"/>
</dbReference>
<feature type="compositionally biased region" description="Low complexity" evidence="1">
    <location>
        <begin position="345"/>
        <end position="359"/>
    </location>
</feature>
<gene>
    <name evidence="4" type="ORF">B0H16DRAFT_1879262</name>
</gene>
<dbReference type="PANTHER" id="PTHR12673:SF159">
    <property type="entry name" value="LD03170P"/>
    <property type="match status" value="1"/>
</dbReference>
<feature type="region of interest" description="Disordered" evidence="1">
    <location>
        <begin position="583"/>
        <end position="609"/>
    </location>
</feature>
<sequence>MATNAVAFPVTGPQPTPRPRPPHLPFRRISLPSNINPRHRESVVSVASFESVVEEQPQRKRVVRTKGTDAREVKRRNVIQEFYETERAYVDGLELIYDHFLTPIIASLDTPTPLLSRADLAAVFSNFVDIWNLHRAFYAALSALLSSNEDPPLAPLLLSHFPYLSLYNPFVTSFPATIAAIAALTTPNPQYNPVFATYLREREADPRCGKLKLRDWLLTIVQRCPRYLLLLKDLIGCTPPPSSGNDEHTLLTRAHALVARITLTLNTSIHTHAQTLSLLALQRATPTLPFQLIVPGRRLVRRGALVHVPQEGGGGERGRREREFLLFDDCLVWLEKEGASNASYTAGTPTTPGATPAGASRMAGGGNGHGNGSPSRPRMTRTRSKSEAELPVLASLTASSSSPSTPHSTSGNGNGNTSSLNPPTRDSPKRTSSALPVPKSKLKRPPVRSTKTAPGASGSGGGSGGGQSHEESGGRWVYKGRAELVDLEVVVPVARAGEDGGEDGGEGGEGGEREEGRRFEVLSPEGSFVVYADSESERAAWTAAIRQTKAALFVSLNATHPDSTLTSSASTAHLRRSLQALPFPPSDERLLSTGKDGKGKKHSAKRERRGRVEHWVPAIWIPDEKTEGCMRCGRAFGWRTTVGCG</sequence>